<evidence type="ECO:0008006" key="3">
    <source>
        <dbReference type="Google" id="ProtNLM"/>
    </source>
</evidence>
<dbReference type="Proteomes" id="UP000316541">
    <property type="component" value="Unassembled WGS sequence"/>
</dbReference>
<evidence type="ECO:0000313" key="1">
    <source>
        <dbReference type="EMBL" id="TQS08494.1"/>
    </source>
</evidence>
<dbReference type="AlphaFoldDB" id="A0A544XVI1"/>
<evidence type="ECO:0000313" key="2">
    <source>
        <dbReference type="Proteomes" id="UP000316541"/>
    </source>
</evidence>
<sequence length="162" mass="17124">MTPEMLLQQALGQVKPPAPRIATAPPRGKDGLVGLPHFFWVERSQWRSISKRATSGPVWAEVTATPTTMVIRPGAGQTTVTCKGPGTPYDPSADDQRSACSYLFTRSSAGLPGAHYQVTVSVVWTAAWTGSDGAGGPLAPMTTSTTFPLRIAEGQALIKRSS</sequence>
<name>A0A544XVI1_9ACTN</name>
<reference evidence="1 2" key="1">
    <citation type="submission" date="2019-07" db="EMBL/GenBank/DDBJ databases">
        <title>Microbispora hainanensis DSM 45428.</title>
        <authorList>
            <person name="Thawai C."/>
        </authorList>
    </citation>
    <scope>NUCLEOTIDE SEQUENCE [LARGE SCALE GENOMIC DNA]</scope>
    <source>
        <strain evidence="1 2">DSM 45428</strain>
    </source>
</reference>
<gene>
    <name evidence="1" type="ORF">FLX08_38925</name>
</gene>
<organism evidence="1 2">
    <name type="scientific">Microbispora hainanensis</name>
    <dbReference type="NCBI Taxonomy" id="568844"/>
    <lineage>
        <taxon>Bacteria</taxon>
        <taxon>Bacillati</taxon>
        <taxon>Actinomycetota</taxon>
        <taxon>Actinomycetes</taxon>
        <taxon>Streptosporangiales</taxon>
        <taxon>Streptosporangiaceae</taxon>
        <taxon>Microbispora</taxon>
    </lineage>
</organism>
<accession>A0A544XVI1</accession>
<protein>
    <recommendedName>
        <fullName evidence="3">ATP/GTP-binding protein</fullName>
    </recommendedName>
</protein>
<comment type="caution">
    <text evidence="1">The sequence shown here is derived from an EMBL/GenBank/DDBJ whole genome shotgun (WGS) entry which is preliminary data.</text>
</comment>
<dbReference type="RefSeq" id="WP_208761957.1">
    <property type="nucleotide sequence ID" value="NZ_VIRM01000092.1"/>
</dbReference>
<dbReference type="EMBL" id="VIRM01000092">
    <property type="protein sequence ID" value="TQS08494.1"/>
    <property type="molecule type" value="Genomic_DNA"/>
</dbReference>
<proteinExistence type="predicted"/>